<comment type="caution">
    <text evidence="2">The sequence shown here is derived from an EMBL/GenBank/DDBJ whole genome shotgun (WGS) entry which is preliminary data.</text>
</comment>
<keyword evidence="3" id="KW-1185">Reference proteome</keyword>
<accession>A0A813HRD4</accession>
<dbReference type="SUPFAM" id="SSF53448">
    <property type="entry name" value="Nucleotide-diphospho-sugar transferases"/>
    <property type="match status" value="1"/>
</dbReference>
<dbReference type="InterPro" id="IPR029044">
    <property type="entry name" value="Nucleotide-diphossugar_trans"/>
</dbReference>
<dbReference type="InterPro" id="IPR050587">
    <property type="entry name" value="GNT1/Glycosyltrans_8"/>
</dbReference>
<feature type="compositionally biased region" description="Low complexity" evidence="1">
    <location>
        <begin position="227"/>
        <end position="254"/>
    </location>
</feature>
<sequence>MQRWSALWPTLCGGQRLPCGGPSSCLRSGRCLSPLCRTWKLTDLRLLRENETLPMWQQEFIRKPANMGAWFQDRGLAAVFAQVAAWSLEEFHRVVVLDADTLMLRNCDELFDLGRLSFAASPETHKDQEDITQSGGKLRTYLLNAGVMSIRPNAELLGQLRLSVQQPEFRWAVERIGVNGEPNFQALIDSFLQDRSLRHGLAVWSPRGGFEGCIHKVPATGSRNKDYNNNNFFKDSNSNSNNINNNNNNNNNNNRKASGDLASSWQLGGADHCLLPVDYNFFVDFPHVFFAAYTFRDEAFRGSAAHSASDAVWDSPRLAVFNATVRWLRNSGMLRGSPKILHWPGLARKPWQKWAAVSRSPWDEAWWNAHTAMC</sequence>
<evidence type="ECO:0000313" key="2">
    <source>
        <dbReference type="EMBL" id="CAE8639968.1"/>
    </source>
</evidence>
<reference evidence="2" key="1">
    <citation type="submission" date="2021-02" db="EMBL/GenBank/DDBJ databases">
        <authorList>
            <person name="Dougan E. K."/>
            <person name="Rhodes N."/>
            <person name="Thang M."/>
            <person name="Chan C."/>
        </authorList>
    </citation>
    <scope>NUCLEOTIDE SEQUENCE</scope>
</reference>
<dbReference type="AlphaFoldDB" id="A0A813HRD4"/>
<dbReference type="PANTHER" id="PTHR11183">
    <property type="entry name" value="GLYCOGENIN SUBFAMILY MEMBER"/>
    <property type="match status" value="1"/>
</dbReference>
<dbReference type="OrthoDB" id="413162at2759"/>
<feature type="non-terminal residue" evidence="2">
    <location>
        <position position="374"/>
    </location>
</feature>
<dbReference type="Gene3D" id="3.90.550.10">
    <property type="entry name" value="Spore Coat Polysaccharide Biosynthesis Protein SpsA, Chain A"/>
    <property type="match status" value="1"/>
</dbReference>
<evidence type="ECO:0000256" key="1">
    <source>
        <dbReference type="SAM" id="MobiDB-lite"/>
    </source>
</evidence>
<organism evidence="2 3">
    <name type="scientific">Polarella glacialis</name>
    <name type="common">Dinoflagellate</name>
    <dbReference type="NCBI Taxonomy" id="89957"/>
    <lineage>
        <taxon>Eukaryota</taxon>
        <taxon>Sar</taxon>
        <taxon>Alveolata</taxon>
        <taxon>Dinophyceae</taxon>
        <taxon>Suessiales</taxon>
        <taxon>Suessiaceae</taxon>
        <taxon>Polarella</taxon>
    </lineage>
</organism>
<gene>
    <name evidence="2" type="ORF">PGLA1383_LOCUS54942</name>
</gene>
<dbReference type="Proteomes" id="UP000654075">
    <property type="component" value="Unassembled WGS sequence"/>
</dbReference>
<name>A0A813HRD4_POLGL</name>
<protein>
    <submittedName>
        <fullName evidence="2">Uncharacterized protein</fullName>
    </submittedName>
</protein>
<dbReference type="EMBL" id="CAJNNV010032430">
    <property type="protein sequence ID" value="CAE8639968.1"/>
    <property type="molecule type" value="Genomic_DNA"/>
</dbReference>
<feature type="region of interest" description="Disordered" evidence="1">
    <location>
        <begin position="225"/>
        <end position="257"/>
    </location>
</feature>
<proteinExistence type="predicted"/>
<evidence type="ECO:0000313" key="3">
    <source>
        <dbReference type="Proteomes" id="UP000654075"/>
    </source>
</evidence>